<evidence type="ECO:0000313" key="1">
    <source>
        <dbReference type="EMBL" id="AKK72219.1"/>
    </source>
</evidence>
<accession>A0A0G3M014</accession>
<proteinExistence type="predicted"/>
<dbReference type="AlphaFoldDB" id="A0A0G3M014"/>
<sequence length="342" mass="39202">MKLNPAVLNFVPTSEGYYNFENNKYIYSYTDHLGNIRLSYFNNGNGIEILEENNYYPLGLKYGGYNTLDGNQAYNYSYNGKEVQENGMYDYGARFYMPDIGRWGVVDPKAELMRRWSPYNYAFDNPIRFIDPDGRKPEDDFRLLKTGKLELIRKTDSDETKGVHTIYNEDNSKSVTVNKDVIDNRLDGKSTVREGDDSRVTDSSVYISTDKRSMKNFFNFIKDNVTNEFSLAGYKSVKEGGKEVFAISTEYKKSQEGVGGYMAWKILNNKSMKMTEFTHLHPGGTLVPSGFNGHGSPTEGDRGNKILFENDFYKNRTPDNFNIVVPNSKKTIIYDSSKFEVK</sequence>
<dbReference type="EMBL" id="CP009928">
    <property type="protein sequence ID" value="AKK72219.1"/>
    <property type="molecule type" value="Genomic_DNA"/>
</dbReference>
<reference evidence="1 2" key="1">
    <citation type="submission" date="2014-11" db="EMBL/GenBank/DDBJ databases">
        <authorList>
            <person name="Park G.-S."/>
            <person name="Hong S.-J."/>
            <person name="Jung B.K."/>
            <person name="Khan A.R."/>
            <person name="Kwak Y."/>
            <person name="Shin J.-H."/>
        </authorList>
    </citation>
    <scope>NUCLEOTIDE SEQUENCE [LARGE SCALE GENOMIC DNA]</scope>
    <source>
        <strain evidence="1 2">DSM 27622</strain>
    </source>
</reference>
<dbReference type="InterPro" id="IPR028218">
    <property type="entry name" value="Toxin-JAB1"/>
</dbReference>
<organism evidence="1 2">
    <name type="scientific">Chryseobacterium gallinarum</name>
    <dbReference type="NCBI Taxonomy" id="1324352"/>
    <lineage>
        <taxon>Bacteria</taxon>
        <taxon>Pseudomonadati</taxon>
        <taxon>Bacteroidota</taxon>
        <taxon>Flavobacteriia</taxon>
        <taxon>Flavobacteriales</taxon>
        <taxon>Weeksellaceae</taxon>
        <taxon>Chryseobacterium group</taxon>
        <taxon>Chryseobacterium</taxon>
    </lineage>
</organism>
<dbReference type="STRING" id="1324352.OK18_05810"/>
<dbReference type="Gene3D" id="2.180.10.10">
    <property type="entry name" value="RHS repeat-associated core"/>
    <property type="match status" value="1"/>
</dbReference>
<dbReference type="Proteomes" id="UP000035213">
    <property type="component" value="Chromosome"/>
</dbReference>
<gene>
    <name evidence="1" type="ORF">OK18_05810</name>
</gene>
<evidence type="ECO:0000313" key="2">
    <source>
        <dbReference type="Proteomes" id="UP000035213"/>
    </source>
</evidence>
<name>A0A0G3M014_CHRGL</name>
<evidence type="ECO:0008006" key="3">
    <source>
        <dbReference type="Google" id="ProtNLM"/>
    </source>
</evidence>
<dbReference type="Pfam" id="PF15659">
    <property type="entry name" value="Toxin-JAB1"/>
    <property type="match status" value="1"/>
</dbReference>
<protein>
    <recommendedName>
        <fullName evidence="3">RHS repeat-associated core domain-containing protein</fullName>
    </recommendedName>
</protein>
<dbReference type="InterPro" id="IPR022385">
    <property type="entry name" value="Rhs_assc_core"/>
</dbReference>
<dbReference type="PANTHER" id="PTHR32305:SF15">
    <property type="entry name" value="PROTEIN RHSA-RELATED"/>
    <property type="match status" value="1"/>
</dbReference>
<dbReference type="KEGG" id="cgn:OK18_05810"/>
<dbReference type="RefSeq" id="WP_053327411.1">
    <property type="nucleotide sequence ID" value="NZ_CP009928.1"/>
</dbReference>
<dbReference type="PANTHER" id="PTHR32305">
    <property type="match status" value="1"/>
</dbReference>
<dbReference type="NCBIfam" id="TIGR03696">
    <property type="entry name" value="Rhs_assc_core"/>
    <property type="match status" value="1"/>
</dbReference>
<dbReference type="InterPro" id="IPR050708">
    <property type="entry name" value="T6SS_VgrG/RHS"/>
</dbReference>
<dbReference type="PATRIC" id="fig|1324352.5.peg.1231"/>